<protein>
    <submittedName>
        <fullName evidence="1">Uncharacterized protein</fullName>
    </submittedName>
</protein>
<name>A0A543A732_9ACTN</name>
<evidence type="ECO:0000313" key="2">
    <source>
        <dbReference type="Proteomes" id="UP000320209"/>
    </source>
</evidence>
<evidence type="ECO:0000313" key="1">
    <source>
        <dbReference type="EMBL" id="TQL68286.1"/>
    </source>
</evidence>
<dbReference type="AlphaFoldDB" id="A0A543A732"/>
<gene>
    <name evidence="1" type="ORF">FB381_2175</name>
</gene>
<comment type="caution">
    <text evidence="1">The sequence shown here is derived from an EMBL/GenBank/DDBJ whole genome shotgun (WGS) entry which is preliminary data.</text>
</comment>
<keyword evidence="2" id="KW-1185">Reference proteome</keyword>
<dbReference type="RefSeq" id="WP_170225128.1">
    <property type="nucleotide sequence ID" value="NZ_VFOV01000001.1"/>
</dbReference>
<sequence>MFTWILIIAGVLLVAGIVWTTFGKSAKQVDHEDVRQGRLGDAAKGDYNGGF</sequence>
<accession>A0A543A732</accession>
<dbReference type="EMBL" id="VFOV01000001">
    <property type="protein sequence ID" value="TQL68286.1"/>
    <property type="molecule type" value="Genomic_DNA"/>
</dbReference>
<proteinExistence type="predicted"/>
<dbReference type="Proteomes" id="UP000320209">
    <property type="component" value="Unassembled WGS sequence"/>
</dbReference>
<organism evidence="1 2">
    <name type="scientific">Nocardioides albertanoniae</name>
    <dbReference type="NCBI Taxonomy" id="1175486"/>
    <lineage>
        <taxon>Bacteria</taxon>
        <taxon>Bacillati</taxon>
        <taxon>Actinomycetota</taxon>
        <taxon>Actinomycetes</taxon>
        <taxon>Propionibacteriales</taxon>
        <taxon>Nocardioidaceae</taxon>
        <taxon>Nocardioides</taxon>
    </lineage>
</organism>
<reference evidence="1 2" key="1">
    <citation type="submission" date="2019-06" db="EMBL/GenBank/DDBJ databases">
        <title>Sequencing the genomes of 1000 actinobacteria strains.</title>
        <authorList>
            <person name="Klenk H.-P."/>
        </authorList>
    </citation>
    <scope>NUCLEOTIDE SEQUENCE [LARGE SCALE GENOMIC DNA]</scope>
    <source>
        <strain evidence="1 2">DSM 25218</strain>
    </source>
</reference>